<sequence length="88" mass="10430">MDGISLTRKDIFLMIEDHGTAKVSEKVERWRVTGDISMSDHRMIRFEIELEKLQIILRRNPRVTDWEKYRNNLGGPEGDQVYRILSPE</sequence>
<evidence type="ECO:0000313" key="1">
    <source>
        <dbReference type="EMBL" id="KAJ8968205.1"/>
    </source>
</evidence>
<gene>
    <name evidence="1" type="ORF">NQ317_018864</name>
</gene>
<protein>
    <submittedName>
        <fullName evidence="1">Uncharacterized protein</fullName>
    </submittedName>
</protein>
<evidence type="ECO:0000313" key="2">
    <source>
        <dbReference type="Proteomes" id="UP001162164"/>
    </source>
</evidence>
<accession>A0ABQ9IWY9</accession>
<proteinExistence type="predicted"/>
<reference evidence="1" key="1">
    <citation type="journal article" date="2023" name="Insect Mol. Biol.">
        <title>Genome sequencing provides insights into the evolution of gene families encoding plant cell wall-degrading enzymes in longhorned beetles.</title>
        <authorList>
            <person name="Shin N.R."/>
            <person name="Okamura Y."/>
            <person name="Kirsch R."/>
            <person name="Pauchet Y."/>
        </authorList>
    </citation>
    <scope>NUCLEOTIDE SEQUENCE</scope>
    <source>
        <strain evidence="1">MMC_N1</strain>
    </source>
</reference>
<name>A0ABQ9IWY9_9CUCU</name>
<dbReference type="EMBL" id="JAPWTJ010002043">
    <property type="protein sequence ID" value="KAJ8968205.1"/>
    <property type="molecule type" value="Genomic_DNA"/>
</dbReference>
<keyword evidence="2" id="KW-1185">Reference proteome</keyword>
<dbReference type="Proteomes" id="UP001162164">
    <property type="component" value="Unassembled WGS sequence"/>
</dbReference>
<organism evidence="1 2">
    <name type="scientific">Molorchus minor</name>
    <dbReference type="NCBI Taxonomy" id="1323400"/>
    <lineage>
        <taxon>Eukaryota</taxon>
        <taxon>Metazoa</taxon>
        <taxon>Ecdysozoa</taxon>
        <taxon>Arthropoda</taxon>
        <taxon>Hexapoda</taxon>
        <taxon>Insecta</taxon>
        <taxon>Pterygota</taxon>
        <taxon>Neoptera</taxon>
        <taxon>Endopterygota</taxon>
        <taxon>Coleoptera</taxon>
        <taxon>Polyphaga</taxon>
        <taxon>Cucujiformia</taxon>
        <taxon>Chrysomeloidea</taxon>
        <taxon>Cerambycidae</taxon>
        <taxon>Lamiinae</taxon>
        <taxon>Monochamini</taxon>
        <taxon>Molorchus</taxon>
    </lineage>
</organism>
<comment type="caution">
    <text evidence="1">The sequence shown here is derived from an EMBL/GenBank/DDBJ whole genome shotgun (WGS) entry which is preliminary data.</text>
</comment>